<name>A0A150L7I5_9BACL</name>
<evidence type="ECO:0000259" key="1">
    <source>
        <dbReference type="Pfam" id="PF11195"/>
    </source>
</evidence>
<accession>A0A150L7I5</accession>
<organism evidence="2 3">
    <name type="scientific">Saccharococcus caldoxylosilyticus</name>
    <dbReference type="NCBI Taxonomy" id="81408"/>
    <lineage>
        <taxon>Bacteria</taxon>
        <taxon>Bacillati</taxon>
        <taxon>Bacillota</taxon>
        <taxon>Bacilli</taxon>
        <taxon>Bacillales</taxon>
        <taxon>Anoxybacillaceae</taxon>
        <taxon>Saccharococcus</taxon>
    </lineage>
</organism>
<dbReference type="EMBL" id="LQYS01000114">
    <property type="protein sequence ID" value="KYD07682.1"/>
    <property type="molecule type" value="Genomic_DNA"/>
</dbReference>
<dbReference type="GeneID" id="87622916"/>
<evidence type="ECO:0000313" key="3">
    <source>
        <dbReference type="Proteomes" id="UP000075455"/>
    </source>
</evidence>
<feature type="domain" description="Thoeris anti-defense 2-like" evidence="1">
    <location>
        <begin position="1"/>
        <end position="76"/>
    </location>
</feature>
<gene>
    <name evidence="2" type="ORF">B4119_3433</name>
</gene>
<dbReference type="RefSeq" id="WP_029761913.1">
    <property type="nucleotide sequence ID" value="NZ_LQYS01000114.1"/>
</dbReference>
<dbReference type="Pfam" id="PF11195">
    <property type="entry name" value="Tad2-like"/>
    <property type="match status" value="1"/>
</dbReference>
<proteinExistence type="predicted"/>
<reference evidence="2 3" key="1">
    <citation type="submission" date="2016-01" db="EMBL/GenBank/DDBJ databases">
        <title>Draft Genome Sequences of Seven Thermophilic Sporeformers Isolated from Foods.</title>
        <authorList>
            <person name="Berendsen E.M."/>
            <person name="Wells-Bennik M.H."/>
            <person name="Krawcyk A.O."/>
            <person name="De Jong A."/>
            <person name="Holsappel S."/>
            <person name="Eijlander R.T."/>
            <person name="Kuipers O.P."/>
        </authorList>
    </citation>
    <scope>NUCLEOTIDE SEQUENCE [LARGE SCALE GENOMIC DNA]</scope>
    <source>
        <strain evidence="2 3">B4119</strain>
    </source>
</reference>
<protein>
    <recommendedName>
        <fullName evidence="1">Thoeris anti-defense 2-like domain-containing protein</fullName>
    </recommendedName>
</protein>
<dbReference type="STRING" id="81408.B4119_3433"/>
<dbReference type="AlphaFoldDB" id="A0A150L7I5"/>
<evidence type="ECO:0000313" key="2">
    <source>
        <dbReference type="EMBL" id="KYD07682.1"/>
    </source>
</evidence>
<sequence length="80" mass="9084">MNIQEATKLALEKGLCITRTGDELYKFMRIKPTDTPDCCIVFPSPEYERIAGKKISPGKRWNPKAEDLLADDWIVIGLET</sequence>
<dbReference type="Proteomes" id="UP000075455">
    <property type="component" value="Unassembled WGS sequence"/>
</dbReference>
<dbReference type="InterPro" id="IPR021361">
    <property type="entry name" value="Tad2-like_dom"/>
</dbReference>
<comment type="caution">
    <text evidence="2">The sequence shown here is derived from an EMBL/GenBank/DDBJ whole genome shotgun (WGS) entry which is preliminary data.</text>
</comment>